<dbReference type="GO" id="GO:0030163">
    <property type="term" value="P:protein catabolic process"/>
    <property type="evidence" value="ECO:0007669"/>
    <property type="project" value="TreeGrafter"/>
</dbReference>
<feature type="compositionally biased region" description="Low complexity" evidence="7">
    <location>
        <begin position="230"/>
        <end position="251"/>
    </location>
</feature>
<protein>
    <recommendedName>
        <fullName evidence="8">Peptidase M41 domain-containing protein</fullName>
    </recommendedName>
</protein>
<gene>
    <name evidence="9" type="ORF">METZ01_LOCUS299969</name>
</gene>
<dbReference type="Gene3D" id="1.20.58.760">
    <property type="entry name" value="Peptidase M41"/>
    <property type="match status" value="1"/>
</dbReference>
<proteinExistence type="predicted"/>
<evidence type="ECO:0000256" key="3">
    <source>
        <dbReference type="ARBA" id="ARBA00022723"/>
    </source>
</evidence>
<dbReference type="Pfam" id="PF01434">
    <property type="entry name" value="Peptidase_M41"/>
    <property type="match status" value="1"/>
</dbReference>
<keyword evidence="4" id="KW-0378">Hydrolase</keyword>
<keyword evidence="6" id="KW-0482">Metalloprotease</keyword>
<organism evidence="9">
    <name type="scientific">marine metagenome</name>
    <dbReference type="NCBI Taxonomy" id="408172"/>
    <lineage>
        <taxon>unclassified sequences</taxon>
        <taxon>metagenomes</taxon>
        <taxon>ecological metagenomes</taxon>
    </lineage>
</organism>
<dbReference type="PANTHER" id="PTHR23076">
    <property type="entry name" value="METALLOPROTEASE M41 FTSH"/>
    <property type="match status" value="1"/>
</dbReference>
<dbReference type="InterPro" id="IPR000642">
    <property type="entry name" value="Peptidase_M41"/>
</dbReference>
<dbReference type="InterPro" id="IPR037219">
    <property type="entry name" value="Peptidase_M41-like"/>
</dbReference>
<dbReference type="SUPFAM" id="SSF140990">
    <property type="entry name" value="FtsH protease domain-like"/>
    <property type="match status" value="1"/>
</dbReference>
<feature type="non-terminal residue" evidence="9">
    <location>
        <position position="1"/>
    </location>
</feature>
<feature type="region of interest" description="Disordered" evidence="7">
    <location>
        <begin position="204"/>
        <end position="251"/>
    </location>
</feature>
<dbReference type="GO" id="GO:0005886">
    <property type="term" value="C:plasma membrane"/>
    <property type="evidence" value="ECO:0007669"/>
    <property type="project" value="TreeGrafter"/>
</dbReference>
<name>A0A382MG94_9ZZZZ</name>
<dbReference type="AlphaFoldDB" id="A0A382MG94"/>
<dbReference type="GO" id="GO:0004222">
    <property type="term" value="F:metalloendopeptidase activity"/>
    <property type="evidence" value="ECO:0007669"/>
    <property type="project" value="InterPro"/>
</dbReference>
<dbReference type="FunFam" id="1.20.58.760:FF:000001">
    <property type="entry name" value="ATP-dependent zinc metalloprotease FtsH"/>
    <property type="match status" value="1"/>
</dbReference>
<dbReference type="PANTHER" id="PTHR23076:SF97">
    <property type="entry name" value="ATP-DEPENDENT ZINC METALLOPROTEASE YME1L1"/>
    <property type="match status" value="1"/>
</dbReference>
<evidence type="ECO:0000256" key="1">
    <source>
        <dbReference type="ARBA" id="ARBA00001947"/>
    </source>
</evidence>
<dbReference type="GO" id="GO:0004176">
    <property type="term" value="F:ATP-dependent peptidase activity"/>
    <property type="evidence" value="ECO:0007669"/>
    <property type="project" value="InterPro"/>
</dbReference>
<evidence type="ECO:0000256" key="5">
    <source>
        <dbReference type="ARBA" id="ARBA00022833"/>
    </source>
</evidence>
<evidence type="ECO:0000259" key="8">
    <source>
        <dbReference type="Pfam" id="PF01434"/>
    </source>
</evidence>
<sequence length="251" mass="27577">AKDKIMMGAERKSMVMSEKERKNTAYHEAGHCIVGYLMPEHDPSYKVTIIPRGRALGVTMFLPEEDRHSLSRRALTSQICSLFGGRIAEEITLGPEGITTGASNDIERATKMARAMVTKWGLSVGLGPLMYDEEKEEVFLGMSAGSPRMHVADETAKRIDEEVRAIIDDCYATAKTILEENREKLDMMAEALLEYETIERAQIDDIMAGRKPNPPESWDDSDPGTPPLAEGPDSSDSADDPGPVGDPAPDH</sequence>
<comment type="cofactor">
    <cofactor evidence="1">
        <name>Zn(2+)</name>
        <dbReference type="ChEBI" id="CHEBI:29105"/>
    </cofactor>
</comment>
<reference evidence="9" key="1">
    <citation type="submission" date="2018-05" db="EMBL/GenBank/DDBJ databases">
        <authorList>
            <person name="Lanie J.A."/>
            <person name="Ng W.-L."/>
            <person name="Kazmierczak K.M."/>
            <person name="Andrzejewski T.M."/>
            <person name="Davidsen T.M."/>
            <person name="Wayne K.J."/>
            <person name="Tettelin H."/>
            <person name="Glass J.I."/>
            <person name="Rusch D."/>
            <person name="Podicherti R."/>
            <person name="Tsui H.-C.T."/>
            <person name="Winkler M.E."/>
        </authorList>
    </citation>
    <scope>NUCLEOTIDE SEQUENCE</scope>
</reference>
<dbReference type="EMBL" id="UINC01093029">
    <property type="protein sequence ID" value="SVC47115.1"/>
    <property type="molecule type" value="Genomic_DNA"/>
</dbReference>
<evidence type="ECO:0000313" key="9">
    <source>
        <dbReference type="EMBL" id="SVC47115.1"/>
    </source>
</evidence>
<dbReference type="GO" id="GO:0046872">
    <property type="term" value="F:metal ion binding"/>
    <property type="evidence" value="ECO:0007669"/>
    <property type="project" value="UniProtKB-KW"/>
</dbReference>
<evidence type="ECO:0000256" key="7">
    <source>
        <dbReference type="SAM" id="MobiDB-lite"/>
    </source>
</evidence>
<keyword evidence="3" id="KW-0479">Metal-binding</keyword>
<keyword evidence="5" id="KW-0862">Zinc</keyword>
<keyword evidence="2" id="KW-0645">Protease</keyword>
<feature type="domain" description="Peptidase M41" evidence="8">
    <location>
        <begin position="14"/>
        <end position="206"/>
    </location>
</feature>
<evidence type="ECO:0000256" key="6">
    <source>
        <dbReference type="ARBA" id="ARBA00023049"/>
    </source>
</evidence>
<dbReference type="GO" id="GO:0005524">
    <property type="term" value="F:ATP binding"/>
    <property type="evidence" value="ECO:0007669"/>
    <property type="project" value="InterPro"/>
</dbReference>
<evidence type="ECO:0000256" key="2">
    <source>
        <dbReference type="ARBA" id="ARBA00022670"/>
    </source>
</evidence>
<evidence type="ECO:0000256" key="4">
    <source>
        <dbReference type="ARBA" id="ARBA00022801"/>
    </source>
</evidence>
<accession>A0A382MG94</accession>
<dbReference type="GO" id="GO:0006508">
    <property type="term" value="P:proteolysis"/>
    <property type="evidence" value="ECO:0007669"/>
    <property type="project" value="UniProtKB-KW"/>
</dbReference>